<evidence type="ECO:0000313" key="3">
    <source>
        <dbReference type="Proteomes" id="UP001224890"/>
    </source>
</evidence>
<protein>
    <submittedName>
        <fullName evidence="2">Uncharacterized protein</fullName>
    </submittedName>
</protein>
<dbReference type="AlphaFoldDB" id="A0AAJ0EKK2"/>
<gene>
    <name evidence="2" type="ORF">BDP55DRAFT_741097</name>
</gene>
<feature type="compositionally biased region" description="Low complexity" evidence="1">
    <location>
        <begin position="322"/>
        <end position="340"/>
    </location>
</feature>
<evidence type="ECO:0000256" key="1">
    <source>
        <dbReference type="SAM" id="MobiDB-lite"/>
    </source>
</evidence>
<dbReference type="GeneID" id="85464957"/>
<keyword evidence="3" id="KW-1185">Reference proteome</keyword>
<accession>A0AAJ0EKK2</accession>
<dbReference type="EMBL" id="JAHMHR010000159">
    <property type="protein sequence ID" value="KAK1656535.1"/>
    <property type="molecule type" value="Genomic_DNA"/>
</dbReference>
<reference evidence="2" key="1">
    <citation type="submission" date="2021-06" db="EMBL/GenBank/DDBJ databases">
        <title>Comparative genomics, transcriptomics and evolutionary studies reveal genomic signatures of adaptation to plant cell wall in hemibiotrophic fungi.</title>
        <authorList>
            <consortium name="DOE Joint Genome Institute"/>
            <person name="Baroncelli R."/>
            <person name="Diaz J.F."/>
            <person name="Benocci T."/>
            <person name="Peng M."/>
            <person name="Battaglia E."/>
            <person name="Haridas S."/>
            <person name="Andreopoulos W."/>
            <person name="Labutti K."/>
            <person name="Pangilinan J."/>
            <person name="Floch G.L."/>
            <person name="Makela M.R."/>
            <person name="Henrissat B."/>
            <person name="Grigoriev I.V."/>
            <person name="Crouch J.A."/>
            <person name="De Vries R.P."/>
            <person name="Sukno S.A."/>
            <person name="Thon M.R."/>
        </authorList>
    </citation>
    <scope>NUCLEOTIDE SEQUENCE</scope>
    <source>
        <strain evidence="2">CBS 193.32</strain>
    </source>
</reference>
<sequence length="571" mass="64013">MNDYEVFRQLATHPFTSATLEMLQSALRVIRRRYPVSFNGDTGTDSAEFPPREAFEQTKMPFHVTSGWIEYMKTIGNSIHNTAQEVSPSLRRFARGDHSVDHDVVTDYTGLLQSSYPSSHYADPVIFTSNGLETAATLCSTSGTMTVIPCNYEGAWCAAVAYVDCVQLYGVQAESSSTMVERLQDLFPGRKVRLPEPLVATRLEDTGVLMLLSMRMLVGGGVPAQCADVAFLQRSRARIFVELLTKKLDAEDRDVASRIQEAHAEDSLFFDKAFAHGEDLRVRTDAMIPADIGDGVDFTLGASPDPGAFSLTGLGSGVTTSLLPRAPHHSSSSPQPAGPAYEKFTSLRSGRTFGVGTFQMPPTMSGECKTMLAMMSEAVAFYRSSRLSGNSELAVIWSAIRTGQKSEFYRRYGGVLFYREMLRLKSDRELALRLRLSIAPSDIKEMRRLQSNFRIWHDICQLRHDWGPGQYALLCVLPERPNVERMSEREQQVQLRRLQERLDDDRDPLSKQVDTAKILCTALVQGQVDSDKRLLIDDYHFKAYQDLSELEFAAYMSLDPRPVIPIERHRS</sequence>
<organism evidence="2 3">
    <name type="scientific">Colletotrichum godetiae</name>
    <dbReference type="NCBI Taxonomy" id="1209918"/>
    <lineage>
        <taxon>Eukaryota</taxon>
        <taxon>Fungi</taxon>
        <taxon>Dikarya</taxon>
        <taxon>Ascomycota</taxon>
        <taxon>Pezizomycotina</taxon>
        <taxon>Sordariomycetes</taxon>
        <taxon>Hypocreomycetidae</taxon>
        <taxon>Glomerellales</taxon>
        <taxon>Glomerellaceae</taxon>
        <taxon>Colletotrichum</taxon>
        <taxon>Colletotrichum acutatum species complex</taxon>
    </lineage>
</organism>
<feature type="region of interest" description="Disordered" evidence="1">
    <location>
        <begin position="322"/>
        <end position="341"/>
    </location>
</feature>
<dbReference type="RefSeq" id="XP_060421299.1">
    <property type="nucleotide sequence ID" value="XM_060580431.1"/>
</dbReference>
<comment type="caution">
    <text evidence="2">The sequence shown here is derived from an EMBL/GenBank/DDBJ whole genome shotgun (WGS) entry which is preliminary data.</text>
</comment>
<proteinExistence type="predicted"/>
<evidence type="ECO:0000313" key="2">
    <source>
        <dbReference type="EMBL" id="KAK1656535.1"/>
    </source>
</evidence>
<dbReference type="Proteomes" id="UP001224890">
    <property type="component" value="Unassembled WGS sequence"/>
</dbReference>
<name>A0AAJ0EKK2_9PEZI</name>